<keyword evidence="2 5" id="KW-0812">Transmembrane</keyword>
<proteinExistence type="predicted"/>
<feature type="transmembrane region" description="Helical" evidence="5">
    <location>
        <begin position="278"/>
        <end position="298"/>
    </location>
</feature>
<keyword evidence="7" id="KW-1185">Reference proteome</keyword>
<feature type="transmembrane region" description="Helical" evidence="5">
    <location>
        <begin position="64"/>
        <end position="87"/>
    </location>
</feature>
<dbReference type="GO" id="GO:0016829">
    <property type="term" value="F:lyase activity"/>
    <property type="evidence" value="ECO:0007669"/>
    <property type="project" value="UniProtKB-KW"/>
</dbReference>
<feature type="transmembrane region" description="Helical" evidence="5">
    <location>
        <begin position="99"/>
        <end position="119"/>
    </location>
</feature>
<feature type="transmembrane region" description="Helical" evidence="5">
    <location>
        <begin position="6"/>
        <end position="26"/>
    </location>
</feature>
<keyword evidence="6" id="KW-0456">Lyase</keyword>
<dbReference type="PANTHER" id="PTHR43359">
    <property type="entry name" value="FORMATE HYDROGENLYASE SUBUNIT 4"/>
    <property type="match status" value="1"/>
</dbReference>
<dbReference type="STRING" id="1121421.SAMN02745123_00806"/>
<evidence type="ECO:0000256" key="3">
    <source>
        <dbReference type="ARBA" id="ARBA00022989"/>
    </source>
</evidence>
<evidence type="ECO:0000313" key="7">
    <source>
        <dbReference type="Proteomes" id="UP000183997"/>
    </source>
</evidence>
<organism evidence="6 7">
    <name type="scientific">Desulforamulus aeronauticus DSM 10349</name>
    <dbReference type="NCBI Taxonomy" id="1121421"/>
    <lineage>
        <taxon>Bacteria</taxon>
        <taxon>Bacillati</taxon>
        <taxon>Bacillota</taxon>
        <taxon>Clostridia</taxon>
        <taxon>Eubacteriales</taxon>
        <taxon>Peptococcaceae</taxon>
        <taxon>Desulforamulus</taxon>
    </lineage>
</organism>
<evidence type="ECO:0000256" key="1">
    <source>
        <dbReference type="ARBA" id="ARBA00004141"/>
    </source>
</evidence>
<protein>
    <submittedName>
        <fullName evidence="6">Formate hydrogenlyase subunit 4</fullName>
    </submittedName>
</protein>
<evidence type="ECO:0000313" key="6">
    <source>
        <dbReference type="EMBL" id="SHK13205.1"/>
    </source>
</evidence>
<evidence type="ECO:0000256" key="2">
    <source>
        <dbReference type="ARBA" id="ARBA00022692"/>
    </source>
</evidence>
<gene>
    <name evidence="6" type="ORF">SAMN02745123_00806</name>
</gene>
<dbReference type="AlphaFoldDB" id="A0A1M6PYY2"/>
<evidence type="ECO:0000256" key="4">
    <source>
        <dbReference type="ARBA" id="ARBA00023136"/>
    </source>
</evidence>
<dbReference type="InterPro" id="IPR001694">
    <property type="entry name" value="NADH_UbQ_OxRdtase_su1/FPO"/>
</dbReference>
<dbReference type="RefSeq" id="WP_072911119.1">
    <property type="nucleotide sequence ID" value="NZ_FRAR01000007.1"/>
</dbReference>
<keyword evidence="3 5" id="KW-1133">Transmembrane helix</keyword>
<feature type="transmembrane region" description="Helical" evidence="5">
    <location>
        <begin position="243"/>
        <end position="266"/>
    </location>
</feature>
<dbReference type="Proteomes" id="UP000183997">
    <property type="component" value="Unassembled WGS sequence"/>
</dbReference>
<accession>A0A1M6PYY2</accession>
<keyword evidence="4 5" id="KW-0472">Membrane</keyword>
<sequence length="299" mass="32391">MTGKLLIILGQFSFLLLVAPLINGIIKKSKALLQCRRGPSLLQPYFDIIKFLRRESVVSVHTSWLTQLTPIICLASYLVAGSMIPLWQHENLGIGDMIALTYLFAMARFFLALAALEPASAFGGMGSSREMMISSLVEPVMVVGLFSLAATAGTTDINGIMGAGQNPAGLLTFIGLLIVVLAETGRIPVDNPDTHLELTMVHEGMLLEYAGRQVGLLHLAAMIKQVVLLILLIHLFWPQNPNAPVYVALVLIFAKVSFLGLVLAMIESALAKMRLFKLPELMAGGMAFCLLAVLSTYLI</sequence>
<evidence type="ECO:0000256" key="5">
    <source>
        <dbReference type="SAM" id="Phobius"/>
    </source>
</evidence>
<dbReference type="GO" id="GO:0005886">
    <property type="term" value="C:plasma membrane"/>
    <property type="evidence" value="ECO:0007669"/>
    <property type="project" value="TreeGrafter"/>
</dbReference>
<dbReference type="Pfam" id="PF00146">
    <property type="entry name" value="NADHdh"/>
    <property type="match status" value="1"/>
</dbReference>
<dbReference type="InterPro" id="IPR052561">
    <property type="entry name" value="ComplexI_Subunit1"/>
</dbReference>
<dbReference type="EMBL" id="FRAR01000007">
    <property type="protein sequence ID" value="SHK13205.1"/>
    <property type="molecule type" value="Genomic_DNA"/>
</dbReference>
<dbReference type="OrthoDB" id="9778499at2"/>
<dbReference type="PANTHER" id="PTHR43359:SF1">
    <property type="entry name" value="FORMATE HYDROGENLYASE SUBUNIT 4-RELATED"/>
    <property type="match status" value="1"/>
</dbReference>
<comment type="subcellular location">
    <subcellularLocation>
        <location evidence="1">Membrane</location>
        <topology evidence="1">Multi-pass membrane protein</topology>
    </subcellularLocation>
</comment>
<feature type="transmembrane region" description="Helical" evidence="5">
    <location>
        <begin position="215"/>
        <end position="237"/>
    </location>
</feature>
<feature type="transmembrane region" description="Helical" evidence="5">
    <location>
        <begin position="131"/>
        <end position="152"/>
    </location>
</feature>
<name>A0A1M6PYY2_9FIRM</name>
<feature type="transmembrane region" description="Helical" evidence="5">
    <location>
        <begin position="164"/>
        <end position="182"/>
    </location>
</feature>
<reference evidence="7" key="1">
    <citation type="submission" date="2016-11" db="EMBL/GenBank/DDBJ databases">
        <authorList>
            <person name="Varghese N."/>
            <person name="Submissions S."/>
        </authorList>
    </citation>
    <scope>NUCLEOTIDE SEQUENCE [LARGE SCALE GENOMIC DNA]</scope>
    <source>
        <strain evidence="7">DSM 10349</strain>
    </source>
</reference>